<dbReference type="Gene3D" id="3.30.1370.10">
    <property type="entry name" value="K Homology domain, type 1"/>
    <property type="match status" value="1"/>
</dbReference>
<evidence type="ECO:0000259" key="3">
    <source>
        <dbReference type="SMART" id="SM00322"/>
    </source>
</evidence>
<keyword evidence="2" id="KW-0812">Transmembrane</keyword>
<dbReference type="InterPro" id="IPR004088">
    <property type="entry name" value="KH_dom_type_1"/>
</dbReference>
<dbReference type="InterPro" id="IPR036612">
    <property type="entry name" value="KH_dom_type_1_sf"/>
</dbReference>
<dbReference type="EMBL" id="LNFO01006032">
    <property type="protein sequence ID" value="KUF73259.1"/>
    <property type="molecule type" value="Genomic_DNA"/>
</dbReference>
<dbReference type="InterPro" id="IPR018946">
    <property type="entry name" value="PhoD-like_MPP"/>
</dbReference>
<evidence type="ECO:0000256" key="2">
    <source>
        <dbReference type="SAM" id="Phobius"/>
    </source>
</evidence>
<dbReference type="Gene3D" id="3.60.21.70">
    <property type="entry name" value="PhoD-like phosphatase"/>
    <property type="match status" value="1"/>
</dbReference>
<dbReference type="InterPro" id="IPR038607">
    <property type="entry name" value="PhoD-like_sf"/>
</dbReference>
<dbReference type="Pfam" id="PF00013">
    <property type="entry name" value="KH_1"/>
    <property type="match status" value="1"/>
</dbReference>
<dbReference type="SMART" id="SM00322">
    <property type="entry name" value="KH"/>
    <property type="match status" value="1"/>
</dbReference>
<protein>
    <submittedName>
        <fullName evidence="4">Alkaline phosphatase D</fullName>
    </submittedName>
</protein>
<evidence type="ECO:0000256" key="1">
    <source>
        <dbReference type="PROSITE-ProRule" id="PRU00117"/>
    </source>
</evidence>
<sequence>MEVDSSPALVLSANPRIIVQLPRDNCSLSAKVATNCVGMQQQPFNLNALPMKGSINDHLMVLEILTVQISFPDLGRSYYISPVIGKGGSYCKAIRENHGVRCSVDGTDRKVTLKGPRTGVKSAEDELTDLFASFAINKQEERVFEVVARDGPTRCWSFQKDTEPSSDEQVLEYPYRLQQSGRAVETPCETLSWIKEFREDDMANVMDYLLEKPSELPLRIKVAFGQLCFKLRSIRCKSSTIAWPELQKLRNLDEFTTRWSNFCTRSSPSIVALMDDLESWMEKDVEPQKTLSVHLAGYKGKSHDLKYHLVGGHWKLHNAYSRRHVRGTYDVILDNDTSFRLRAVGRDEVSENASADIQNHLDISTPDGGDIFHTKVMLRQTAPVGMHIKSFQAKSKIHVEANGLRFSICYLDQRHDEFRLECRLETVEKEKLSAKDNEAQALLGKSDSSLRGVILRSSFGHIETMLGKTIVSAITAAAASSLCMGEELTVLNSPSVQDLKSPLQRVAFGSCNDQSFPQPLWTNIAAHKPELWVWMGDNRVLRIYCVQIYADVKELGEPRPIPIPPRKMFVEASRDVLIRRYNKLLANEDYAGFVNNTPIIGIWDDHDYGINDGGKFYTNREESQQIFLDFIGEPKGTPRRKQQGIYTSYTIGSGEQTVKFILVDNRYNRDNYGTKNGKFLGETQWKWLENELMTSTAAFNVIVSGVQILPGDRYPVAECWGRFPNERERLFKLLLASNAKGVILLSGDVHFSEINQVVCSNGTNIFTEITSSGMTHSWMEFHVPSMRYVMALLFTYANLLLPWEFRPTQKSFYGHLNWGSIDFDWESKPHPVAMVKTRGADDKVKLQYEFESKPFYSDSPEKDAAQCQAPRPIPRWQHLFWDGLFVATVGLFLLLIPVNAFVLLWLVWFFIKKTIYPKKQTAEDMESKKTV</sequence>
<dbReference type="InterPro" id="IPR004087">
    <property type="entry name" value="KH_dom"/>
</dbReference>
<accession>A0A0W8BN18</accession>
<name>A0A0W8BN18_PHYNI</name>
<keyword evidence="2" id="KW-1133">Transmembrane helix</keyword>
<dbReference type="PROSITE" id="PS50084">
    <property type="entry name" value="KH_TYPE_1"/>
    <property type="match status" value="1"/>
</dbReference>
<reference evidence="4 5" key="1">
    <citation type="submission" date="2015-11" db="EMBL/GenBank/DDBJ databases">
        <title>Genomes and virulence difference between two physiological races of Phytophthora nicotianae.</title>
        <authorList>
            <person name="Liu H."/>
            <person name="Ma X."/>
            <person name="Yu H."/>
            <person name="Fang D."/>
            <person name="Li Y."/>
            <person name="Wang X."/>
            <person name="Wang W."/>
            <person name="Dong Y."/>
            <person name="Xiao B."/>
        </authorList>
    </citation>
    <scope>NUCLEOTIDE SEQUENCE [LARGE SCALE GENOMIC DNA]</scope>
    <source>
        <strain evidence="5">race 0</strain>
    </source>
</reference>
<feature type="transmembrane region" description="Helical" evidence="2">
    <location>
        <begin position="884"/>
        <end position="911"/>
    </location>
</feature>
<keyword evidence="2" id="KW-0472">Membrane</keyword>
<dbReference type="SUPFAM" id="SSF56300">
    <property type="entry name" value="Metallo-dependent phosphatases"/>
    <property type="match status" value="1"/>
</dbReference>
<dbReference type="GO" id="GO:0003723">
    <property type="term" value="F:RNA binding"/>
    <property type="evidence" value="ECO:0007669"/>
    <property type="project" value="UniProtKB-UniRule"/>
</dbReference>
<dbReference type="CDD" id="cd07389">
    <property type="entry name" value="MPP_PhoD"/>
    <property type="match status" value="1"/>
</dbReference>
<organism evidence="4 5">
    <name type="scientific">Phytophthora nicotianae</name>
    <name type="common">Potato buckeye rot agent</name>
    <name type="synonym">Phytophthora parasitica</name>
    <dbReference type="NCBI Taxonomy" id="4792"/>
    <lineage>
        <taxon>Eukaryota</taxon>
        <taxon>Sar</taxon>
        <taxon>Stramenopiles</taxon>
        <taxon>Oomycota</taxon>
        <taxon>Peronosporomycetes</taxon>
        <taxon>Peronosporales</taxon>
        <taxon>Peronosporaceae</taxon>
        <taxon>Phytophthora</taxon>
    </lineage>
</organism>
<dbReference type="OrthoDB" id="10266805at2759"/>
<dbReference type="Proteomes" id="UP000052943">
    <property type="component" value="Unassembled WGS sequence"/>
</dbReference>
<dbReference type="PANTHER" id="PTHR33987">
    <property type="entry name" value="CALCINEURIN-LIKE METALLO-PHOSPHOESTERASE SUPERFAMILY PROTEIN"/>
    <property type="match status" value="1"/>
</dbReference>
<dbReference type="InterPro" id="IPR029052">
    <property type="entry name" value="Metallo-depent_PP-like"/>
</dbReference>
<comment type="caution">
    <text evidence="4">The sequence shown here is derived from an EMBL/GenBank/DDBJ whole genome shotgun (WGS) entry which is preliminary data.</text>
</comment>
<proteinExistence type="predicted"/>
<dbReference type="CDD" id="cd00105">
    <property type="entry name" value="KH-I"/>
    <property type="match status" value="1"/>
</dbReference>
<gene>
    <name evidence="4" type="ORF">AM587_10014520</name>
</gene>
<dbReference type="PANTHER" id="PTHR33987:SF1">
    <property type="entry name" value="CALCINEURIN-LIKE METALLO-PHOSPHOESTERASE SUPERFAMILY PROTEIN"/>
    <property type="match status" value="1"/>
</dbReference>
<evidence type="ECO:0000313" key="5">
    <source>
        <dbReference type="Proteomes" id="UP000052943"/>
    </source>
</evidence>
<dbReference type="Pfam" id="PF09423">
    <property type="entry name" value="PhoD"/>
    <property type="match status" value="1"/>
</dbReference>
<dbReference type="SUPFAM" id="SSF54791">
    <property type="entry name" value="Eukaryotic type KH-domain (KH-domain type I)"/>
    <property type="match status" value="1"/>
</dbReference>
<evidence type="ECO:0000313" key="4">
    <source>
        <dbReference type="EMBL" id="KUF73259.1"/>
    </source>
</evidence>
<dbReference type="STRING" id="4790.A0A0W8BN18"/>
<feature type="domain" description="K Homology" evidence="3">
    <location>
        <begin position="63"/>
        <end position="132"/>
    </location>
</feature>
<keyword evidence="1" id="KW-0694">RNA-binding</keyword>
<dbReference type="AlphaFoldDB" id="A0A0W8BN18"/>